<keyword evidence="1" id="KW-1133">Transmembrane helix</keyword>
<keyword evidence="1" id="KW-0812">Transmembrane</keyword>
<comment type="caution">
    <text evidence="2">The sequence shown here is derived from an EMBL/GenBank/DDBJ whole genome shotgun (WGS) entry which is preliminary data.</text>
</comment>
<feature type="transmembrane region" description="Helical" evidence="1">
    <location>
        <begin position="388"/>
        <end position="406"/>
    </location>
</feature>
<organism evidence="2 3">
    <name type="scientific">Triparma laevis f. longispina</name>
    <dbReference type="NCBI Taxonomy" id="1714387"/>
    <lineage>
        <taxon>Eukaryota</taxon>
        <taxon>Sar</taxon>
        <taxon>Stramenopiles</taxon>
        <taxon>Ochrophyta</taxon>
        <taxon>Bolidophyceae</taxon>
        <taxon>Parmales</taxon>
        <taxon>Triparmaceae</taxon>
        <taxon>Triparma</taxon>
    </lineage>
</organism>
<evidence type="ECO:0000256" key="1">
    <source>
        <dbReference type="SAM" id="Phobius"/>
    </source>
</evidence>
<dbReference type="Proteomes" id="UP001165122">
    <property type="component" value="Unassembled WGS sequence"/>
</dbReference>
<keyword evidence="1" id="KW-0472">Membrane</keyword>
<proteinExistence type="predicted"/>
<name>A0A9W7EBZ7_9STRA</name>
<accession>A0A9W7EBZ7</accession>
<reference evidence="3" key="1">
    <citation type="journal article" date="2023" name="Commun. Biol.">
        <title>Genome analysis of Parmales, the sister group of diatoms, reveals the evolutionary specialization of diatoms from phago-mixotrophs to photoautotrophs.</title>
        <authorList>
            <person name="Ban H."/>
            <person name="Sato S."/>
            <person name="Yoshikawa S."/>
            <person name="Yamada K."/>
            <person name="Nakamura Y."/>
            <person name="Ichinomiya M."/>
            <person name="Sato N."/>
            <person name="Blanc-Mathieu R."/>
            <person name="Endo H."/>
            <person name="Kuwata A."/>
            <person name="Ogata H."/>
        </authorList>
    </citation>
    <scope>NUCLEOTIDE SEQUENCE [LARGE SCALE GENOMIC DNA]</scope>
    <source>
        <strain evidence="3">NIES 3700</strain>
    </source>
</reference>
<protein>
    <submittedName>
        <fullName evidence="2">Uncharacterized protein</fullName>
    </submittedName>
</protein>
<dbReference type="EMBL" id="BRXW01000735">
    <property type="protein sequence ID" value="GMH75784.1"/>
    <property type="molecule type" value="Genomic_DNA"/>
</dbReference>
<sequence>MVSGKLRLRSAKATAAAPVLRLGGDDGADLKVWIARWGEEISTGKISAAFDMSAGIISDGSKLNDDGMCTFGCRPAASSGGVLEPFPTLVVPLLHTRMIDEGERRADGRDARDYQYSPQIDTIRSHASSTSSPLTLYTGSEFCSHHTEFYLRKLCTISYLLKNTIPENYWLSVQDVDLFFNREQKGSILESVINPVTNSKSNWGLSSSASTSLILLKRHTNEYCAGIYLIKNNDFGKEFIDLWLRMLEDSYETEKNVNGDNGILLQVLLSLQNSERKCEALFTESKYIKKYLPCFHSTLKPNSRIKYLTKEKSYASELFYTCKEGECHPTVYRREGTFFVHGLKIFNQEEVLNGNVEIEWVDKIDMKRVNGDYETFKSWRDRRMYVNWLYMFLMWGGVVGGIYWIWRKRGRRKWRRV</sequence>
<evidence type="ECO:0000313" key="2">
    <source>
        <dbReference type="EMBL" id="GMH75784.1"/>
    </source>
</evidence>
<dbReference type="AlphaFoldDB" id="A0A9W7EBZ7"/>
<gene>
    <name evidence="2" type="ORF">TrLO_g2663</name>
</gene>
<keyword evidence="3" id="KW-1185">Reference proteome</keyword>
<dbReference type="OrthoDB" id="10530920at2759"/>
<evidence type="ECO:0000313" key="3">
    <source>
        <dbReference type="Proteomes" id="UP001165122"/>
    </source>
</evidence>